<dbReference type="GO" id="GO:0016787">
    <property type="term" value="F:hydrolase activity"/>
    <property type="evidence" value="ECO:0007669"/>
    <property type="project" value="UniProtKB-KW"/>
</dbReference>
<name>A0A7C5X088_9AQUI</name>
<feature type="binding site" evidence="3">
    <location>
        <position position="272"/>
    </location>
    <ligand>
        <name>Mg(2+)</name>
        <dbReference type="ChEBI" id="CHEBI:18420"/>
        <label>1</label>
    </ligand>
</feature>
<dbReference type="GO" id="GO:0046872">
    <property type="term" value="F:metal ion binding"/>
    <property type="evidence" value="ECO:0007669"/>
    <property type="project" value="UniProtKB-KW"/>
</dbReference>
<evidence type="ECO:0000256" key="1">
    <source>
        <dbReference type="ARBA" id="ARBA00010702"/>
    </source>
</evidence>
<dbReference type="InterPro" id="IPR005502">
    <property type="entry name" value="Ribosyl_crysJ1"/>
</dbReference>
<organism evidence="4">
    <name type="scientific">Thermocrinis ruber</name>
    <dbReference type="NCBI Taxonomy" id="75906"/>
    <lineage>
        <taxon>Bacteria</taxon>
        <taxon>Pseudomonadati</taxon>
        <taxon>Aquificota</taxon>
        <taxon>Aquificia</taxon>
        <taxon>Aquificales</taxon>
        <taxon>Aquificaceae</taxon>
        <taxon>Thermocrinis</taxon>
    </lineage>
</organism>
<evidence type="ECO:0000313" key="4">
    <source>
        <dbReference type="EMBL" id="HHO73171.1"/>
    </source>
</evidence>
<dbReference type="SUPFAM" id="SSF101478">
    <property type="entry name" value="ADP-ribosylglycohydrolase"/>
    <property type="match status" value="1"/>
</dbReference>
<comment type="caution">
    <text evidence="4">The sequence shown here is derived from an EMBL/GenBank/DDBJ whole genome shotgun (WGS) entry which is preliminary data.</text>
</comment>
<gene>
    <name evidence="4" type="ORF">ENN04_00850</name>
</gene>
<comment type="similarity">
    <text evidence="1">Belongs to the ADP-ribosylglycohydrolase family.</text>
</comment>
<protein>
    <submittedName>
        <fullName evidence="4">ADP-ribosylglycohydrolase family protein</fullName>
    </submittedName>
</protein>
<dbReference type="Gene3D" id="1.10.4080.10">
    <property type="entry name" value="ADP-ribosylation/Crystallin J1"/>
    <property type="match status" value="1"/>
</dbReference>
<feature type="binding site" evidence="3">
    <location>
        <position position="59"/>
    </location>
    <ligand>
        <name>Mg(2+)</name>
        <dbReference type="ChEBI" id="CHEBI:18420"/>
        <label>1</label>
    </ligand>
</feature>
<keyword evidence="3" id="KW-0460">Magnesium</keyword>
<keyword evidence="3" id="KW-0479">Metal-binding</keyword>
<dbReference type="InterPro" id="IPR036705">
    <property type="entry name" value="Ribosyl_crysJ1_sf"/>
</dbReference>
<keyword evidence="2 4" id="KW-0378">Hydrolase</keyword>
<feature type="binding site" evidence="3">
    <location>
        <position position="274"/>
    </location>
    <ligand>
        <name>Mg(2+)</name>
        <dbReference type="ChEBI" id="CHEBI:18420"/>
        <label>1</label>
    </ligand>
</feature>
<dbReference type="AlphaFoldDB" id="A0A7C5X088"/>
<evidence type="ECO:0000256" key="2">
    <source>
        <dbReference type="ARBA" id="ARBA00022801"/>
    </source>
</evidence>
<reference evidence="4" key="1">
    <citation type="journal article" date="2020" name="mSystems">
        <title>Genome- and Community-Level Interaction Insights into Carbon Utilization and Element Cycling Functions of Hydrothermarchaeota in Hydrothermal Sediment.</title>
        <authorList>
            <person name="Zhou Z."/>
            <person name="Liu Y."/>
            <person name="Xu W."/>
            <person name="Pan J."/>
            <person name="Luo Z.H."/>
            <person name="Li M."/>
        </authorList>
    </citation>
    <scope>NUCLEOTIDE SEQUENCE [LARGE SCALE GENOMIC DNA]</scope>
    <source>
        <strain evidence="4">SpSt-114</strain>
    </source>
</reference>
<dbReference type="PANTHER" id="PTHR16222">
    <property type="entry name" value="ADP-RIBOSYLGLYCOHYDROLASE"/>
    <property type="match status" value="1"/>
</dbReference>
<dbReference type="EMBL" id="DSAC01000011">
    <property type="protein sequence ID" value="HHO73171.1"/>
    <property type="molecule type" value="Genomic_DNA"/>
</dbReference>
<dbReference type="PANTHER" id="PTHR16222:SF24">
    <property type="entry name" value="ADP-RIBOSYLHYDROLASE ARH3"/>
    <property type="match status" value="1"/>
</dbReference>
<comment type="cofactor">
    <cofactor evidence="3">
        <name>Mg(2+)</name>
        <dbReference type="ChEBI" id="CHEBI:18420"/>
    </cofactor>
    <text evidence="3">Binds 2 magnesium ions per subunit.</text>
</comment>
<proteinExistence type="inferred from homology"/>
<sequence>MGDKFSAVIVGSALGDAIGKCVEDLTEEEVHSFYGGPVEGFVEPHPKSPAVGFEPWEVSDETTISILLLESILERKSIDPYHFFEKLLKWRKDEKSHRYPDPTLLTAIDLLSSGISLESAGFYSSSIEGALRSVVVGLFHFYNPYLSAEGGRLVSLITHRSKEIYDVSGMLSALISYLVSGEWNLEDPSERLKLLSHLQEFAKYDANKRAIKKVQELLEEGSGLEEAIFQLGNSSYALEAFPLSLFIFLRNIENPQRAFFEAVNSYGKFGGDTDAIGYLVGAYLGAYFGMSAFDTELVEKLEKVDYYISLSERLWEITMENIPRRQDYVL</sequence>
<dbReference type="Pfam" id="PF03747">
    <property type="entry name" value="ADP_ribosyl_GH"/>
    <property type="match status" value="1"/>
</dbReference>
<dbReference type="InterPro" id="IPR050792">
    <property type="entry name" value="ADP-ribosylglycohydrolase"/>
</dbReference>
<feature type="binding site" evidence="3">
    <location>
        <position position="60"/>
    </location>
    <ligand>
        <name>Mg(2+)</name>
        <dbReference type="ChEBI" id="CHEBI:18420"/>
        <label>1</label>
    </ligand>
</feature>
<evidence type="ECO:0000256" key="3">
    <source>
        <dbReference type="PIRSR" id="PIRSR605502-1"/>
    </source>
</evidence>
<accession>A0A7C5X088</accession>